<dbReference type="OrthoDB" id="3274at2"/>
<dbReference type="eggNOG" id="COG0697">
    <property type="taxonomic scope" value="Bacteria"/>
</dbReference>
<dbReference type="Pfam" id="PF00892">
    <property type="entry name" value="EamA"/>
    <property type="match status" value="2"/>
</dbReference>
<dbReference type="InterPro" id="IPR037185">
    <property type="entry name" value="EmrE-like"/>
</dbReference>
<evidence type="ECO:0000313" key="4">
    <source>
        <dbReference type="Proteomes" id="UP000005096"/>
    </source>
</evidence>
<feature type="transmembrane region" description="Helical" evidence="1">
    <location>
        <begin position="151"/>
        <end position="171"/>
    </location>
</feature>
<accession>E3CVK2</accession>
<feature type="transmembrane region" description="Helical" evidence="1">
    <location>
        <begin position="122"/>
        <end position="139"/>
    </location>
</feature>
<dbReference type="Proteomes" id="UP000005096">
    <property type="component" value="Chromosome"/>
</dbReference>
<feature type="transmembrane region" description="Helical" evidence="1">
    <location>
        <begin position="214"/>
        <end position="237"/>
    </location>
</feature>
<dbReference type="EMBL" id="CM001022">
    <property type="protein sequence ID" value="EFQ24193.1"/>
    <property type="molecule type" value="Genomic_DNA"/>
</dbReference>
<keyword evidence="1" id="KW-0812">Transmembrane</keyword>
<dbReference type="GO" id="GO:0016020">
    <property type="term" value="C:membrane"/>
    <property type="evidence" value="ECO:0007669"/>
    <property type="project" value="InterPro"/>
</dbReference>
<dbReference type="PaxDb" id="584708-Apau_1777"/>
<dbReference type="PANTHER" id="PTHR22911">
    <property type="entry name" value="ACYL-MALONYL CONDENSING ENZYME-RELATED"/>
    <property type="match status" value="1"/>
</dbReference>
<feature type="transmembrane region" description="Helical" evidence="1">
    <location>
        <begin position="66"/>
        <end position="89"/>
    </location>
</feature>
<evidence type="ECO:0000313" key="3">
    <source>
        <dbReference type="EMBL" id="EFQ24193.1"/>
    </source>
</evidence>
<feature type="transmembrane region" description="Helical" evidence="1">
    <location>
        <begin position="275"/>
        <end position="292"/>
    </location>
</feature>
<dbReference type="InterPro" id="IPR000620">
    <property type="entry name" value="EamA_dom"/>
</dbReference>
<keyword evidence="1" id="KW-0472">Membrane</keyword>
<keyword evidence="1" id="KW-1133">Transmembrane helix</keyword>
<gene>
    <name evidence="3" type="ORF">Apau_1777</name>
</gene>
<feature type="transmembrane region" description="Helical" evidence="1">
    <location>
        <begin position="96"/>
        <end position="116"/>
    </location>
</feature>
<organism evidence="3 4">
    <name type="scientific">Aminomonas paucivorans DSM 12260</name>
    <dbReference type="NCBI Taxonomy" id="584708"/>
    <lineage>
        <taxon>Bacteria</taxon>
        <taxon>Thermotogati</taxon>
        <taxon>Synergistota</taxon>
        <taxon>Synergistia</taxon>
        <taxon>Synergistales</taxon>
        <taxon>Synergistaceae</taxon>
        <taxon>Aminomonas</taxon>
    </lineage>
</organism>
<dbReference type="PANTHER" id="PTHR22911:SF137">
    <property type="entry name" value="SOLUTE CARRIER FAMILY 35 MEMBER G2-RELATED"/>
    <property type="match status" value="1"/>
</dbReference>
<protein>
    <recommendedName>
        <fullName evidence="2">EamA domain-containing protein</fullName>
    </recommendedName>
</protein>
<evidence type="ECO:0000256" key="1">
    <source>
        <dbReference type="SAM" id="Phobius"/>
    </source>
</evidence>
<dbReference type="SUPFAM" id="SSF103481">
    <property type="entry name" value="Multidrug resistance efflux transporter EmrE"/>
    <property type="match status" value="2"/>
</dbReference>
<dbReference type="STRING" id="584708.Apau_1777"/>
<name>E3CVK2_9BACT</name>
<dbReference type="RefSeq" id="WP_006301416.1">
    <property type="nucleotide sequence ID" value="NZ_CM001022.1"/>
</dbReference>
<feature type="transmembrane region" description="Helical" evidence="1">
    <location>
        <begin position="186"/>
        <end position="202"/>
    </location>
</feature>
<sequence>MWQGLLLAFAAAAVWAVAPVLYRRCVDRVSYTGLGAFRCIGYLASAGLYLLAVQGPSGFVPLPWKVLLPAMGAGVVWLVLGDLCYFAALHKLGVTVGVPVTSSFPVVVVMASWFFLDEPVHLSVFLAAACTVLGIYLLSPRGPEAQRPTDFRRGMLFALGTILCWCFGIITNKLLIRDIPIPMLEWWRAVAITAASWLAFVLTDRTWKHQVRALTLSSLGEMVLAGALGLTVGNLLYTYSLRTIPVSLATCIACARPFLAALFAVFVLRERLSSQLLSGIGLVVAGVLVMTLV</sequence>
<feature type="transmembrane region" description="Helical" evidence="1">
    <location>
        <begin position="6"/>
        <end position="22"/>
    </location>
</feature>
<keyword evidence="4" id="KW-1185">Reference proteome</keyword>
<reference evidence="3 4" key="1">
    <citation type="journal article" date="2010" name="Stand. Genomic Sci.">
        <title>Non-contiguous finished genome sequence of Aminomonas paucivorans type strain (GLU-3).</title>
        <authorList>
            <person name="Pitluck S."/>
            <person name="Yasawong M."/>
            <person name="Held B."/>
            <person name="Lapidus A."/>
            <person name="Nolan M."/>
            <person name="Copeland A."/>
            <person name="Lucas S."/>
            <person name="Del Rio T.G."/>
            <person name="Tice H."/>
            <person name="Cheng J.F."/>
            <person name="Chertkov O."/>
            <person name="Goodwin L."/>
            <person name="Tapia R."/>
            <person name="Han C."/>
            <person name="Liolios K."/>
            <person name="Ivanova N."/>
            <person name="Mavromatis K."/>
            <person name="Ovchinnikova G."/>
            <person name="Pati A."/>
            <person name="Chen A."/>
            <person name="Palaniappan K."/>
            <person name="Land M."/>
            <person name="Hauser L."/>
            <person name="Chang Y.J."/>
            <person name="Jeffries C.D."/>
            <person name="Pukall R."/>
            <person name="Spring S."/>
            <person name="Rohde M."/>
            <person name="Sikorski J."/>
            <person name="Goker M."/>
            <person name="Woyke T."/>
            <person name="Bristow J."/>
            <person name="Eisen J.A."/>
            <person name="Markowitz V."/>
            <person name="Hugenholtz P."/>
            <person name="Kyrpides N.C."/>
            <person name="Klenk H.P."/>
        </authorList>
    </citation>
    <scope>NUCLEOTIDE SEQUENCE [LARGE SCALE GENOMIC DNA]</scope>
    <source>
        <strain evidence="3 4">DSM 12260</strain>
    </source>
</reference>
<feature type="transmembrane region" description="Helical" evidence="1">
    <location>
        <begin position="34"/>
        <end position="54"/>
    </location>
</feature>
<evidence type="ECO:0000259" key="2">
    <source>
        <dbReference type="Pfam" id="PF00892"/>
    </source>
</evidence>
<feature type="domain" description="EamA" evidence="2">
    <location>
        <begin position="3"/>
        <end position="139"/>
    </location>
</feature>
<dbReference type="Gene3D" id="1.10.3730.20">
    <property type="match status" value="2"/>
</dbReference>
<proteinExistence type="predicted"/>
<dbReference type="HOGENOM" id="CLU_082650_0_0_0"/>
<feature type="domain" description="EamA" evidence="2">
    <location>
        <begin position="153"/>
        <end position="291"/>
    </location>
</feature>
<feature type="transmembrane region" description="Helical" evidence="1">
    <location>
        <begin position="243"/>
        <end position="268"/>
    </location>
</feature>
<dbReference type="AlphaFoldDB" id="E3CVK2"/>